<dbReference type="Pfam" id="PF01663">
    <property type="entry name" value="Phosphodiest"/>
    <property type="match status" value="1"/>
</dbReference>
<accession>A0A5C6CXA6</accession>
<gene>
    <name evidence="1" type="ORF">Pla144_24430</name>
</gene>
<proteinExistence type="predicted"/>
<dbReference type="Gene3D" id="3.40.720.10">
    <property type="entry name" value="Alkaline Phosphatase, subunit A"/>
    <property type="match status" value="1"/>
</dbReference>
<evidence type="ECO:0000313" key="2">
    <source>
        <dbReference type="Proteomes" id="UP000318437"/>
    </source>
</evidence>
<comment type="caution">
    <text evidence="1">The sequence shown here is derived from an EMBL/GenBank/DDBJ whole genome shotgun (WGS) entry which is preliminary data.</text>
</comment>
<dbReference type="InterPro" id="IPR017850">
    <property type="entry name" value="Alkaline_phosphatase_core_sf"/>
</dbReference>
<sequence>MKKVLLIIIDALATRVVEPALLAGRLPNLSRLVDAGLMRAECTAIFPSITPAATCSLATGCYPREHGIAGAYWYDRDLDEVAYFGTDIWAIVNEGAGHYLMDFQYKLNCDRLAVPTIFERVEKHGHLRDAVINLLWFRGTVDHEISWPLLFKLIPGDYEKKMPGPHLMFMGDFVNTLLPRGERIQARGGISRRFGFHDETTADYLLQLAELDSLPEFTLAYFPNNDFDSHERGPLDAEVDLEAIDQHLGHLFEIHGGLSKMLEEFAIVITGDHSQSDLSSADEAAVDLNEVLKDYQLAKAGAAWQSGDDVMVCPNMRAAQIYFQIDSWEDRQPIIERLLEEEGVDQILWCDSDEGLEAKDVQFHVVTQERGRLQFSLANHENGLGKDDYGTHWTWAGDLAALDATVDSSGRIRWGDYPNSFERIAASFFHQSGSIWVTAKLGREFCLPETSCYEGGSHGSLHALDSTSPLIAAGLPPSITLPEKMRSVDVTPLCMMILDLEPPRELGASHIQELSPARS</sequence>
<protein>
    <submittedName>
        <fullName evidence="1">Type I phosphodiesterase / nucleotide pyrophosphatase</fullName>
    </submittedName>
</protein>
<dbReference type="GO" id="GO:0016787">
    <property type="term" value="F:hydrolase activity"/>
    <property type="evidence" value="ECO:0007669"/>
    <property type="project" value="UniProtKB-ARBA"/>
</dbReference>
<organism evidence="1 2">
    <name type="scientific">Bythopirellula polymerisocia</name>
    <dbReference type="NCBI Taxonomy" id="2528003"/>
    <lineage>
        <taxon>Bacteria</taxon>
        <taxon>Pseudomonadati</taxon>
        <taxon>Planctomycetota</taxon>
        <taxon>Planctomycetia</taxon>
        <taxon>Pirellulales</taxon>
        <taxon>Lacipirellulaceae</taxon>
        <taxon>Bythopirellula</taxon>
    </lineage>
</organism>
<dbReference type="EMBL" id="SJPS01000003">
    <property type="protein sequence ID" value="TWU27666.1"/>
    <property type="molecule type" value="Genomic_DNA"/>
</dbReference>
<reference evidence="1 2" key="1">
    <citation type="submission" date="2019-02" db="EMBL/GenBank/DDBJ databases">
        <title>Deep-cultivation of Planctomycetes and their phenomic and genomic characterization uncovers novel biology.</title>
        <authorList>
            <person name="Wiegand S."/>
            <person name="Jogler M."/>
            <person name="Boedeker C."/>
            <person name="Pinto D."/>
            <person name="Vollmers J."/>
            <person name="Rivas-Marin E."/>
            <person name="Kohn T."/>
            <person name="Peeters S.H."/>
            <person name="Heuer A."/>
            <person name="Rast P."/>
            <person name="Oberbeckmann S."/>
            <person name="Bunk B."/>
            <person name="Jeske O."/>
            <person name="Meyerdierks A."/>
            <person name="Storesund J.E."/>
            <person name="Kallscheuer N."/>
            <person name="Luecker S."/>
            <person name="Lage O.M."/>
            <person name="Pohl T."/>
            <person name="Merkel B.J."/>
            <person name="Hornburger P."/>
            <person name="Mueller R.-W."/>
            <person name="Bruemmer F."/>
            <person name="Labrenz M."/>
            <person name="Spormann A.M."/>
            <person name="Op Den Camp H."/>
            <person name="Overmann J."/>
            <person name="Amann R."/>
            <person name="Jetten M.S.M."/>
            <person name="Mascher T."/>
            <person name="Medema M.H."/>
            <person name="Devos D.P."/>
            <person name="Kaster A.-K."/>
            <person name="Ovreas L."/>
            <person name="Rohde M."/>
            <person name="Galperin M.Y."/>
            <person name="Jogler C."/>
        </authorList>
    </citation>
    <scope>NUCLEOTIDE SEQUENCE [LARGE SCALE GENOMIC DNA]</scope>
    <source>
        <strain evidence="1 2">Pla144</strain>
    </source>
</reference>
<dbReference type="PANTHER" id="PTHR10151">
    <property type="entry name" value="ECTONUCLEOTIDE PYROPHOSPHATASE/PHOSPHODIESTERASE"/>
    <property type="match status" value="1"/>
</dbReference>
<dbReference type="RefSeq" id="WP_146450843.1">
    <property type="nucleotide sequence ID" value="NZ_SJPS01000003.1"/>
</dbReference>
<evidence type="ECO:0000313" key="1">
    <source>
        <dbReference type="EMBL" id="TWU27666.1"/>
    </source>
</evidence>
<keyword evidence="2" id="KW-1185">Reference proteome</keyword>
<dbReference type="Proteomes" id="UP000318437">
    <property type="component" value="Unassembled WGS sequence"/>
</dbReference>
<name>A0A5C6CXA6_9BACT</name>
<dbReference type="SUPFAM" id="SSF53649">
    <property type="entry name" value="Alkaline phosphatase-like"/>
    <property type="match status" value="1"/>
</dbReference>
<dbReference type="OrthoDB" id="2381338at2"/>
<dbReference type="PANTHER" id="PTHR10151:SF120">
    <property type="entry name" value="BIS(5'-ADENOSYL)-TRIPHOSPHATASE"/>
    <property type="match status" value="1"/>
</dbReference>
<dbReference type="InterPro" id="IPR002591">
    <property type="entry name" value="Phosphodiest/P_Trfase"/>
</dbReference>
<dbReference type="AlphaFoldDB" id="A0A5C6CXA6"/>